<dbReference type="STRING" id="1454373.ACMU_07365"/>
<evidence type="ECO:0000313" key="5">
    <source>
        <dbReference type="Proteomes" id="UP000026249"/>
    </source>
</evidence>
<dbReference type="SUPFAM" id="SSF88946">
    <property type="entry name" value="Sigma2 domain of RNA polymerase sigma factors"/>
    <property type="match status" value="1"/>
</dbReference>
<dbReference type="GO" id="GO:0003677">
    <property type="term" value="F:DNA binding"/>
    <property type="evidence" value="ECO:0007669"/>
    <property type="project" value="InterPro"/>
</dbReference>
<dbReference type="OrthoDB" id="9794372at2"/>
<dbReference type="InterPro" id="IPR013324">
    <property type="entry name" value="RNA_pol_sigma_r3/r4-like"/>
</dbReference>
<sequence length="285" mass="30624">MARIEEHWHTAFAVAYRILGLPWQAEDVAQDTMEAMLSRPHPDIRNLGAYVGGTAAKLALNRLRSDTRLAKRHARFGLPAALDENHVTTTDARIDLGYAVTAMGLRLSPLMRAVFVLRSGFDMPYSQISNSLNCTEAAARQAFSRACRKMVETPLPPTQPAASTEELARFVALVTAGDADALAQSLAEEIALHSDGGAQAPAFGKTITGRSRIAGFLVVSPPLLGSGLQVGFTTGLSGPLLHLRGKDNLSKLIVSAQVSNGRLTRNFALSNPEKLDPKQQQKAAF</sequence>
<dbReference type="Pfam" id="PF04542">
    <property type="entry name" value="Sigma70_r2"/>
    <property type="match status" value="1"/>
</dbReference>
<dbReference type="InterPro" id="IPR036388">
    <property type="entry name" value="WH-like_DNA-bd_sf"/>
</dbReference>
<dbReference type="InterPro" id="IPR013249">
    <property type="entry name" value="RNA_pol_sigma70_r4_t2"/>
</dbReference>
<dbReference type="GO" id="GO:0016987">
    <property type="term" value="F:sigma factor activity"/>
    <property type="evidence" value="ECO:0007669"/>
    <property type="project" value="InterPro"/>
</dbReference>
<comment type="caution">
    <text evidence="4">The sequence shown here is derived from an EMBL/GenBank/DDBJ whole genome shotgun (WGS) entry which is preliminary data.</text>
</comment>
<dbReference type="InterPro" id="IPR032710">
    <property type="entry name" value="NTF2-like_dom_sf"/>
</dbReference>
<dbReference type="PANTHER" id="PTHR30173:SF36">
    <property type="entry name" value="ECF RNA POLYMERASE SIGMA FACTOR SIGJ"/>
    <property type="match status" value="1"/>
</dbReference>
<proteinExistence type="predicted"/>
<dbReference type="SUPFAM" id="SSF54427">
    <property type="entry name" value="NTF2-like"/>
    <property type="match status" value="1"/>
</dbReference>
<evidence type="ECO:0000313" key="4">
    <source>
        <dbReference type="EMBL" id="KAJ56748.1"/>
    </source>
</evidence>
<dbReference type="Pfam" id="PF08281">
    <property type="entry name" value="Sigma70_r4_2"/>
    <property type="match status" value="1"/>
</dbReference>
<gene>
    <name evidence="4" type="ORF">ACMU_07365</name>
</gene>
<dbReference type="InterPro" id="IPR052704">
    <property type="entry name" value="ECF_Sigma-70_Domain"/>
</dbReference>
<dbReference type="PANTHER" id="PTHR30173">
    <property type="entry name" value="SIGMA 19 FACTOR"/>
    <property type="match status" value="1"/>
</dbReference>
<evidence type="ECO:0000259" key="3">
    <source>
        <dbReference type="Pfam" id="PF08281"/>
    </source>
</evidence>
<dbReference type="Proteomes" id="UP000026249">
    <property type="component" value="Unassembled WGS sequence"/>
</dbReference>
<dbReference type="SUPFAM" id="SSF88659">
    <property type="entry name" value="Sigma3 and sigma4 domains of RNA polymerase sigma factors"/>
    <property type="match status" value="1"/>
</dbReference>
<evidence type="ECO:0000259" key="2">
    <source>
        <dbReference type="Pfam" id="PF04542"/>
    </source>
</evidence>
<dbReference type="Gene3D" id="1.10.1740.10">
    <property type="match status" value="1"/>
</dbReference>
<evidence type="ECO:0008006" key="6">
    <source>
        <dbReference type="Google" id="ProtNLM"/>
    </source>
</evidence>
<dbReference type="Gene3D" id="1.10.10.10">
    <property type="entry name" value="Winged helix-like DNA-binding domain superfamily/Winged helix DNA-binding domain"/>
    <property type="match status" value="1"/>
</dbReference>
<organism evidence="4 5">
    <name type="scientific">Actibacterium mucosum KCTC 23349</name>
    <dbReference type="NCBI Taxonomy" id="1454373"/>
    <lineage>
        <taxon>Bacteria</taxon>
        <taxon>Pseudomonadati</taxon>
        <taxon>Pseudomonadota</taxon>
        <taxon>Alphaproteobacteria</taxon>
        <taxon>Rhodobacterales</taxon>
        <taxon>Roseobacteraceae</taxon>
        <taxon>Actibacterium</taxon>
    </lineage>
</organism>
<accession>A0A037ZKX1</accession>
<dbReference type="EMBL" id="JFKE01000002">
    <property type="protein sequence ID" value="KAJ56748.1"/>
    <property type="molecule type" value="Genomic_DNA"/>
</dbReference>
<evidence type="ECO:0000256" key="1">
    <source>
        <dbReference type="ARBA" id="ARBA00011344"/>
    </source>
</evidence>
<dbReference type="RefSeq" id="WP_035257046.1">
    <property type="nucleotide sequence ID" value="NZ_JFKE01000002.1"/>
</dbReference>
<dbReference type="InterPro" id="IPR013325">
    <property type="entry name" value="RNA_pol_sigma_r2"/>
</dbReference>
<dbReference type="GO" id="GO:0006352">
    <property type="term" value="P:DNA-templated transcription initiation"/>
    <property type="evidence" value="ECO:0007669"/>
    <property type="project" value="InterPro"/>
</dbReference>
<keyword evidence="5" id="KW-1185">Reference proteome</keyword>
<feature type="domain" description="RNA polymerase sigma-70 region 2" evidence="2">
    <location>
        <begin position="5"/>
        <end position="68"/>
    </location>
</feature>
<protein>
    <recommendedName>
        <fullName evidence="6">RNA polymerase sigma-70 region 2 domain-containing protein</fullName>
    </recommendedName>
</protein>
<dbReference type="InterPro" id="IPR007627">
    <property type="entry name" value="RNA_pol_sigma70_r2"/>
</dbReference>
<name>A0A037ZKX1_9RHOB</name>
<comment type="subunit">
    <text evidence="1">Interacts transiently with the RNA polymerase catalytic core formed by RpoA, RpoB, RpoC and RpoZ (2 alpha, 1 beta, 1 beta' and 1 omega subunit) to form the RNA polymerase holoenzyme that can initiate transcription.</text>
</comment>
<reference evidence="4 5" key="1">
    <citation type="submission" date="2014-03" db="EMBL/GenBank/DDBJ databases">
        <title>Draft Genome Sequence of Actibacterium mucosum KCTC 23349, a Marine Alphaproteobacterium with Complex Ionic Requirements Isolated from Mediterranean Seawater at Malvarrosa Beach, Valencia, Spain.</title>
        <authorList>
            <person name="Arahal D.R."/>
            <person name="Shao Z."/>
            <person name="Lai Q."/>
            <person name="Pujalte M.J."/>
        </authorList>
    </citation>
    <scope>NUCLEOTIDE SEQUENCE [LARGE SCALE GENOMIC DNA]</scope>
    <source>
        <strain evidence="4 5">KCTC 23349</strain>
    </source>
</reference>
<dbReference type="AlphaFoldDB" id="A0A037ZKX1"/>
<feature type="domain" description="RNA polymerase sigma factor 70 region 4 type 2" evidence="3">
    <location>
        <begin position="106"/>
        <end position="150"/>
    </location>
</feature>